<dbReference type="Proteomes" id="UP000504621">
    <property type="component" value="Unplaced"/>
</dbReference>
<dbReference type="GeneID" id="110429449"/>
<evidence type="ECO:0000259" key="2">
    <source>
        <dbReference type="Pfam" id="PF13456"/>
    </source>
</evidence>
<dbReference type="RefSeq" id="XP_021301215.1">
    <property type="nucleotide sequence ID" value="XM_021445540.1"/>
</dbReference>
<dbReference type="SUPFAM" id="SSF53098">
    <property type="entry name" value="Ribonuclease H-like"/>
    <property type="match status" value="1"/>
</dbReference>
<dbReference type="InterPro" id="IPR036397">
    <property type="entry name" value="RNaseH_sf"/>
</dbReference>
<evidence type="ECO:0000256" key="1">
    <source>
        <dbReference type="SAM" id="Coils"/>
    </source>
</evidence>
<dbReference type="InterPro" id="IPR002156">
    <property type="entry name" value="RNaseH_domain"/>
</dbReference>
<dbReference type="OrthoDB" id="978246at2759"/>
<evidence type="ECO:0000313" key="3">
    <source>
        <dbReference type="Proteomes" id="UP000504621"/>
    </source>
</evidence>
<reference evidence="4" key="1">
    <citation type="submission" date="2025-08" db="UniProtKB">
        <authorList>
            <consortium name="RefSeq"/>
        </authorList>
    </citation>
    <scope>IDENTIFICATION</scope>
    <source>
        <tissue evidence="4">Leaf</tissue>
    </source>
</reference>
<dbReference type="PANTHER" id="PTHR48475">
    <property type="entry name" value="RIBONUCLEASE H"/>
    <property type="match status" value="1"/>
</dbReference>
<dbReference type="PANTHER" id="PTHR48475:SF1">
    <property type="entry name" value="RNASE H TYPE-1 DOMAIN-CONTAINING PROTEIN"/>
    <property type="match status" value="1"/>
</dbReference>
<dbReference type="CDD" id="cd09279">
    <property type="entry name" value="RNase_HI_like"/>
    <property type="match status" value="1"/>
</dbReference>
<accession>A0A6J1BPI3</accession>
<evidence type="ECO:0000313" key="4">
    <source>
        <dbReference type="RefSeq" id="XP_021301215.1"/>
    </source>
</evidence>
<protein>
    <submittedName>
        <fullName evidence="4">Uncharacterized protein LOC110429449</fullName>
    </submittedName>
</protein>
<dbReference type="Gene3D" id="3.30.420.10">
    <property type="entry name" value="Ribonuclease H-like superfamily/Ribonuclease H"/>
    <property type="match status" value="2"/>
</dbReference>
<proteinExistence type="predicted"/>
<dbReference type="InterPro" id="IPR012337">
    <property type="entry name" value="RNaseH-like_sf"/>
</dbReference>
<dbReference type="AlphaFoldDB" id="A0A6J1BPI3"/>
<dbReference type="Pfam" id="PF13456">
    <property type="entry name" value="RVT_3"/>
    <property type="match status" value="1"/>
</dbReference>
<gene>
    <name evidence="4" type="primary">LOC110429449</name>
</gene>
<keyword evidence="3" id="KW-1185">Reference proteome</keyword>
<organism evidence="3 4">
    <name type="scientific">Herrania umbratica</name>
    <dbReference type="NCBI Taxonomy" id="108875"/>
    <lineage>
        <taxon>Eukaryota</taxon>
        <taxon>Viridiplantae</taxon>
        <taxon>Streptophyta</taxon>
        <taxon>Embryophyta</taxon>
        <taxon>Tracheophyta</taxon>
        <taxon>Spermatophyta</taxon>
        <taxon>Magnoliopsida</taxon>
        <taxon>eudicotyledons</taxon>
        <taxon>Gunneridae</taxon>
        <taxon>Pentapetalae</taxon>
        <taxon>rosids</taxon>
        <taxon>malvids</taxon>
        <taxon>Malvales</taxon>
        <taxon>Malvaceae</taxon>
        <taxon>Byttnerioideae</taxon>
        <taxon>Herrania</taxon>
    </lineage>
</organism>
<keyword evidence="1" id="KW-0175">Coiled coil</keyword>
<feature type="coiled-coil region" evidence="1">
    <location>
        <begin position="264"/>
        <end position="291"/>
    </location>
</feature>
<sequence length="363" mass="41991">MLTERLAKWALLLQEFDITYISQKAVKGQALVDFLADHPILDNWEFSEDFSDEDVLYIEIPNPWELYFDGAAQQDEAGAGVIFITPEGEVLPCAFTLIENCSNNVAEYQALIMVKKPELLPYVNYVKKLLKWFDKASIEHVPRKENRQADSLANLASAIALPSTELKVPLCKRWILPPITLVEEVDVKSNVVSILEVGKEDWRQPLINYLQHGKFSNDPRYKTEIKRRAPRFIYFKERQIPSLRIAIEEGLSNEDNIRLRFEELEALDEKRLEAQQRLECYQARLSKAFNKKVKPQSFQVGDLVLAVRRPINTTHRMGNKFLSKWDGPYVVQEVYTHGAYKIVDQDGVRVGPINGRFLKRYYA</sequence>
<dbReference type="GO" id="GO:0003676">
    <property type="term" value="F:nucleic acid binding"/>
    <property type="evidence" value="ECO:0007669"/>
    <property type="project" value="InterPro"/>
</dbReference>
<dbReference type="GO" id="GO:0004523">
    <property type="term" value="F:RNA-DNA hybrid ribonuclease activity"/>
    <property type="evidence" value="ECO:0007669"/>
    <property type="project" value="InterPro"/>
</dbReference>
<name>A0A6J1BPI3_9ROSI</name>
<feature type="domain" description="RNase H type-1" evidence="2">
    <location>
        <begin position="116"/>
        <end position="156"/>
    </location>
</feature>